<dbReference type="PANTHER" id="PTHR30435">
    <property type="entry name" value="FLAGELLAR PROTEIN"/>
    <property type="match status" value="1"/>
</dbReference>
<dbReference type="Pfam" id="PF22692">
    <property type="entry name" value="LlgE_F_G_D1"/>
    <property type="match status" value="1"/>
</dbReference>
<dbReference type="STRING" id="86166.TAGGR_1619"/>
<sequence length="438" mass="46806">MLTSLFTGISGLNANGLALSVIGDNIANANTVGFKASRANFGDILSQTLGGASAMQVGRGTMIIDIQKMFTQGTLETTSNPLDLAIEGDGFFVVRQLNGPTYYTRAGQFRLDKEGYVVDPNGYRLQAYQMDATGSVTGEIGDVYLAGLMSDPSATNKISMQMNLDSRDDIPSAPWTPPSGTNLPASNTYNFSTAITIYDSQGNPHLVYTYFRKIAQNTWEAHVVYNDSATGTNYVEVDFDSSTTGVQPITLSFNTDGALSDVYVTTPHVPPNPNFTPTASLNFSSWGVTSPQNVNLSFSNSTQYGSPNAVVFQTQNGYSSGNLIAVTVDQDGVVSGVFTNGQVKKVAQVVLAKFVAAHNLTKVGNNLYLESYGSGGPTYGAPGTVGVGKVYANSLESSNVDLAEEFIRMIAAQRAYQANVRVITTTDNMLNELMNIIR</sequence>
<dbReference type="GO" id="GO:0009424">
    <property type="term" value="C:bacterial-type flagellum hook"/>
    <property type="evidence" value="ECO:0007669"/>
    <property type="project" value="TreeGrafter"/>
</dbReference>
<dbReference type="RefSeq" id="WP_059175890.1">
    <property type="nucleotide sequence ID" value="NZ_BCNO01000001.1"/>
</dbReference>
<evidence type="ECO:0000313" key="11">
    <source>
        <dbReference type="Proteomes" id="UP000054976"/>
    </source>
</evidence>
<feature type="domain" description="Flagellar hook protein FlgE/F/G-like D1" evidence="9">
    <location>
        <begin position="85"/>
        <end position="127"/>
    </location>
</feature>
<dbReference type="AlphaFoldDB" id="A0A0U9I9A1"/>
<comment type="caution">
    <text evidence="10">The sequence shown here is derived from an EMBL/GenBank/DDBJ whole genome shotgun (WGS) entry which is preliminary data.</text>
</comment>
<dbReference type="Gene3D" id="2.60.98.20">
    <property type="entry name" value="Flagellar hook protein FlgE"/>
    <property type="match status" value="1"/>
</dbReference>
<evidence type="ECO:0000256" key="1">
    <source>
        <dbReference type="ARBA" id="ARBA00004117"/>
    </source>
</evidence>
<keyword evidence="10" id="KW-0969">Cilium</keyword>
<dbReference type="InterPro" id="IPR010930">
    <property type="entry name" value="Flg_bb/hook_C_dom"/>
</dbReference>
<feature type="domain" description="Flagellar basal body rod protein N-terminal" evidence="6">
    <location>
        <begin position="7"/>
        <end position="35"/>
    </location>
</feature>
<dbReference type="EMBL" id="BCNO01000001">
    <property type="protein sequence ID" value="GAQ94438.1"/>
    <property type="molecule type" value="Genomic_DNA"/>
</dbReference>
<evidence type="ECO:0000256" key="4">
    <source>
        <dbReference type="ARBA" id="ARBA00023143"/>
    </source>
</evidence>
<keyword evidence="11" id="KW-1185">Reference proteome</keyword>
<dbReference type="Pfam" id="PF07559">
    <property type="entry name" value="FlgE_D2"/>
    <property type="match status" value="1"/>
</dbReference>
<dbReference type="InterPro" id="IPR053967">
    <property type="entry name" value="LlgE_F_G-like_D1"/>
</dbReference>
<feature type="domain" description="Flagellar basal-body/hook protein C-terminal" evidence="7">
    <location>
        <begin position="394"/>
        <end position="436"/>
    </location>
</feature>
<comment type="similarity">
    <text evidence="2 5">Belongs to the flagella basal body rod proteins family.</text>
</comment>
<gene>
    <name evidence="10" type="ORF">TAGGR_1619</name>
</gene>
<dbReference type="PANTHER" id="PTHR30435:SF1">
    <property type="entry name" value="FLAGELLAR HOOK PROTEIN FLGE"/>
    <property type="match status" value="1"/>
</dbReference>
<evidence type="ECO:0000256" key="3">
    <source>
        <dbReference type="ARBA" id="ARBA00019015"/>
    </source>
</evidence>
<dbReference type="Proteomes" id="UP000054976">
    <property type="component" value="Unassembled WGS sequence"/>
</dbReference>
<evidence type="ECO:0000259" key="7">
    <source>
        <dbReference type="Pfam" id="PF06429"/>
    </source>
</evidence>
<evidence type="ECO:0000259" key="8">
    <source>
        <dbReference type="Pfam" id="PF07559"/>
    </source>
</evidence>
<comment type="subcellular location">
    <subcellularLocation>
        <location evidence="1 5">Bacterial flagellum basal body</location>
    </subcellularLocation>
</comment>
<dbReference type="GO" id="GO:0005829">
    <property type="term" value="C:cytosol"/>
    <property type="evidence" value="ECO:0007669"/>
    <property type="project" value="TreeGrafter"/>
</dbReference>
<dbReference type="Pfam" id="PF06429">
    <property type="entry name" value="Flg_bbr_C"/>
    <property type="match status" value="1"/>
</dbReference>
<dbReference type="NCBIfam" id="TIGR03506">
    <property type="entry name" value="FlgEFG_subfam"/>
    <property type="match status" value="1"/>
</dbReference>
<reference evidence="11" key="1">
    <citation type="submission" date="2016-01" db="EMBL/GenBank/DDBJ databases">
        <title>Draft genome sequence of Thermodesulfovibrio aggregans strain TGE-P1.</title>
        <authorList>
            <person name="Sekiguchi Y."/>
            <person name="Ohashi A."/>
            <person name="Matsuura N."/>
            <person name="Tourlousse M.D."/>
        </authorList>
    </citation>
    <scope>NUCLEOTIDE SEQUENCE [LARGE SCALE GENOMIC DNA]</scope>
    <source>
        <strain evidence="11">TGE-P1</strain>
    </source>
</reference>
<evidence type="ECO:0000313" key="10">
    <source>
        <dbReference type="EMBL" id="GAQ94438.1"/>
    </source>
</evidence>
<dbReference type="GO" id="GO:0009425">
    <property type="term" value="C:bacterial-type flagellum basal body"/>
    <property type="evidence" value="ECO:0007669"/>
    <property type="project" value="UniProtKB-SubCell"/>
</dbReference>
<evidence type="ECO:0000259" key="6">
    <source>
        <dbReference type="Pfam" id="PF00460"/>
    </source>
</evidence>
<comment type="function">
    <text evidence="5">A flexible structure which links the flagellar filament to the drive apparatus in the basal body.</text>
</comment>
<protein>
    <recommendedName>
        <fullName evidence="3 5">Flagellar hook protein FlgE</fullName>
    </recommendedName>
</protein>
<proteinExistence type="inferred from homology"/>
<keyword evidence="10" id="KW-0966">Cell projection</keyword>
<dbReference type="Pfam" id="PF00460">
    <property type="entry name" value="Flg_bb_rod"/>
    <property type="match status" value="1"/>
</dbReference>
<evidence type="ECO:0000256" key="2">
    <source>
        <dbReference type="ARBA" id="ARBA00009677"/>
    </source>
</evidence>
<dbReference type="InterPro" id="IPR011491">
    <property type="entry name" value="FlgE_D2"/>
</dbReference>
<dbReference type="OrthoDB" id="9804559at2"/>
<organism evidence="10 11">
    <name type="scientific">Thermodesulfovibrio aggregans</name>
    <dbReference type="NCBI Taxonomy" id="86166"/>
    <lineage>
        <taxon>Bacteria</taxon>
        <taxon>Pseudomonadati</taxon>
        <taxon>Nitrospirota</taxon>
        <taxon>Thermodesulfovibrionia</taxon>
        <taxon>Thermodesulfovibrionales</taxon>
        <taxon>Thermodesulfovibrionaceae</taxon>
        <taxon>Thermodesulfovibrio</taxon>
    </lineage>
</organism>
<dbReference type="InterPro" id="IPR020013">
    <property type="entry name" value="Flagellar_FlgE/F/G"/>
</dbReference>
<name>A0A0U9I9A1_9BACT</name>
<dbReference type="GO" id="GO:0071978">
    <property type="term" value="P:bacterial-type flagellum-dependent swarming motility"/>
    <property type="evidence" value="ECO:0007669"/>
    <property type="project" value="TreeGrafter"/>
</dbReference>
<dbReference type="InterPro" id="IPR019776">
    <property type="entry name" value="Flagellar_basal_body_rod_CS"/>
</dbReference>
<accession>A0A0U9I9A1</accession>
<evidence type="ECO:0000259" key="9">
    <source>
        <dbReference type="Pfam" id="PF22692"/>
    </source>
</evidence>
<dbReference type="SUPFAM" id="SSF117143">
    <property type="entry name" value="Flagellar hook protein flgE"/>
    <property type="match status" value="1"/>
</dbReference>
<dbReference type="InterPro" id="IPR037058">
    <property type="entry name" value="Falgellar_hook_FlgE_sf"/>
</dbReference>
<keyword evidence="4 5" id="KW-0975">Bacterial flagellum</keyword>
<keyword evidence="10" id="KW-0282">Flagellum</keyword>
<dbReference type="InterPro" id="IPR001444">
    <property type="entry name" value="Flag_bb_rod_N"/>
</dbReference>
<feature type="domain" description="Flagellar hook protein FlgE D2" evidence="8">
    <location>
        <begin position="163"/>
        <end position="318"/>
    </location>
</feature>
<evidence type="ECO:0000256" key="5">
    <source>
        <dbReference type="RuleBase" id="RU362116"/>
    </source>
</evidence>
<dbReference type="InterPro" id="IPR037925">
    <property type="entry name" value="FlgE/F/G-like"/>
</dbReference>
<dbReference type="PROSITE" id="PS00588">
    <property type="entry name" value="FLAGELLA_BB_ROD"/>
    <property type="match status" value="1"/>
</dbReference>